<keyword evidence="3" id="KW-1185">Reference proteome</keyword>
<reference evidence="3" key="1">
    <citation type="journal article" date="2021" name="Curr. Microbiol.">
        <title>Complete genome of nocamycin-producing strain Saccharothrix syringae NRRL B-16468 reveals the biosynthetic potential for secondary metabolites.</title>
        <authorList>
            <person name="Mo X."/>
            <person name="Yang S."/>
        </authorList>
    </citation>
    <scope>NUCLEOTIDE SEQUENCE [LARGE SCALE GENOMIC DNA]</scope>
    <source>
        <strain evidence="3">ATCC 51364 / DSM 43886 / JCM 6844 / KCTC 9398 / NBRC 14523 / NRRL B-16468 / INA 2240</strain>
    </source>
</reference>
<name>A0A5Q0H2J5_SACSY</name>
<dbReference type="KEGG" id="ssyi:EKG83_24130"/>
<evidence type="ECO:0000313" key="3">
    <source>
        <dbReference type="Proteomes" id="UP000325787"/>
    </source>
</evidence>
<gene>
    <name evidence="2" type="ORF">EKG83_24130</name>
</gene>
<dbReference type="AlphaFoldDB" id="A0A5Q0H2J5"/>
<feature type="region of interest" description="Disordered" evidence="1">
    <location>
        <begin position="1"/>
        <end position="48"/>
    </location>
</feature>
<evidence type="ECO:0000313" key="2">
    <source>
        <dbReference type="EMBL" id="QFZ20094.1"/>
    </source>
</evidence>
<accession>A0A5Q0H2J5</accession>
<sequence>MGDRIIPDLAFGAPPAAPPVARPAASMKPPAPPRHDGDVAGRRDPVDDDRLALRAGAAPGRRELDLRRTEAPGPGALAVRREPLPRRHAVRAFDGKGRISDRSLFGALGWSGRMAVSIHAHESGALVVRRDPDGVSALTARGMVAVPAPVLRWCGFAVREQVLLTAVPSLSALVVHGLEALDRLLPDAERMVARVCPVRDGAGVGAGSGVVARSWGGEAAGV</sequence>
<dbReference type="RefSeq" id="WP_051765798.1">
    <property type="nucleotide sequence ID" value="NZ_CP034550.1"/>
</dbReference>
<dbReference type="OrthoDB" id="3694660at2"/>
<proteinExistence type="predicted"/>
<feature type="compositionally biased region" description="Basic and acidic residues" evidence="1">
    <location>
        <begin position="33"/>
        <end position="48"/>
    </location>
</feature>
<organism evidence="2 3">
    <name type="scientific">Saccharothrix syringae</name>
    <name type="common">Nocardiopsis syringae</name>
    <dbReference type="NCBI Taxonomy" id="103733"/>
    <lineage>
        <taxon>Bacteria</taxon>
        <taxon>Bacillati</taxon>
        <taxon>Actinomycetota</taxon>
        <taxon>Actinomycetes</taxon>
        <taxon>Pseudonocardiales</taxon>
        <taxon>Pseudonocardiaceae</taxon>
        <taxon>Saccharothrix</taxon>
    </lineage>
</organism>
<dbReference type="Proteomes" id="UP000325787">
    <property type="component" value="Chromosome"/>
</dbReference>
<dbReference type="EMBL" id="CP034550">
    <property type="protein sequence ID" value="QFZ20094.1"/>
    <property type="molecule type" value="Genomic_DNA"/>
</dbReference>
<protein>
    <submittedName>
        <fullName evidence="2">Uncharacterized protein</fullName>
    </submittedName>
</protein>
<evidence type="ECO:0000256" key="1">
    <source>
        <dbReference type="SAM" id="MobiDB-lite"/>
    </source>
</evidence>